<evidence type="ECO:0000256" key="2">
    <source>
        <dbReference type="SAM" id="MobiDB-lite"/>
    </source>
</evidence>
<feature type="domain" description="TASOR pseudo-PARP" evidence="4">
    <location>
        <begin position="1089"/>
        <end position="1238"/>
    </location>
</feature>
<feature type="region of interest" description="Disordered" evidence="2">
    <location>
        <begin position="2039"/>
        <end position="2078"/>
    </location>
</feature>
<dbReference type="GO" id="GO:0045814">
    <property type="term" value="P:negative regulation of gene expression, epigenetic"/>
    <property type="evidence" value="ECO:0007669"/>
    <property type="project" value="InterPro"/>
</dbReference>
<feature type="domain" description="Golgi associated RAB2 interactor protein-like Rab2B-binding" evidence="3">
    <location>
        <begin position="331"/>
        <end position="399"/>
    </location>
</feature>
<dbReference type="Pfam" id="PF12509">
    <property type="entry name" value="DUF3715"/>
    <property type="match status" value="3"/>
</dbReference>
<dbReference type="InterPro" id="IPR046432">
    <property type="entry name" value="TASOR"/>
</dbReference>
<dbReference type="Pfam" id="PF23314">
    <property type="entry name" value="TASOR_alpha-beta"/>
    <property type="match status" value="1"/>
</dbReference>
<dbReference type="InterPro" id="IPR056242">
    <property type="entry name" value="PIN_TASOR"/>
</dbReference>
<name>A0A6B0RU51_9CETA</name>
<accession>A0A6B0RU51</accession>
<evidence type="ECO:0000313" key="7">
    <source>
        <dbReference type="EMBL" id="MXQ91564.1"/>
    </source>
</evidence>
<dbReference type="GO" id="GO:0005654">
    <property type="term" value="C:nucleoplasm"/>
    <property type="evidence" value="ECO:0007669"/>
    <property type="project" value="TreeGrafter"/>
</dbReference>
<evidence type="ECO:0008006" key="9">
    <source>
        <dbReference type="Google" id="ProtNLM"/>
    </source>
</evidence>
<evidence type="ECO:0000256" key="1">
    <source>
        <dbReference type="ARBA" id="ARBA00008058"/>
    </source>
</evidence>
<dbReference type="InterPro" id="IPR022168">
    <property type="entry name" value="GARIL-like_Rab2B-bd"/>
</dbReference>
<feature type="compositionally biased region" description="Low complexity" evidence="2">
    <location>
        <begin position="1638"/>
        <end position="1648"/>
    </location>
</feature>
<feature type="compositionally biased region" description="Basic and acidic residues" evidence="2">
    <location>
        <begin position="545"/>
        <end position="559"/>
    </location>
</feature>
<dbReference type="Pfam" id="PF12480">
    <property type="entry name" value="GARIL_Rab2_bd"/>
    <property type="match status" value="2"/>
</dbReference>
<feature type="region of interest" description="Disordered" evidence="2">
    <location>
        <begin position="543"/>
        <end position="563"/>
    </location>
</feature>
<feature type="compositionally biased region" description="Basic and acidic residues" evidence="2">
    <location>
        <begin position="2050"/>
        <end position="2060"/>
    </location>
</feature>
<dbReference type="InterPro" id="IPR056243">
    <property type="entry name" value="TASOR_ab_dom"/>
</dbReference>
<proteinExistence type="inferred from homology"/>
<feature type="region of interest" description="Disordered" evidence="2">
    <location>
        <begin position="1919"/>
        <end position="1945"/>
    </location>
</feature>
<dbReference type="InterPro" id="IPR022188">
    <property type="entry name" value="TASOR_DUF3715"/>
</dbReference>
<feature type="domain" description="TASOR alpha/beta" evidence="5">
    <location>
        <begin position="2383"/>
        <end position="2476"/>
    </location>
</feature>
<dbReference type="EMBL" id="VBQZ03000072">
    <property type="protein sequence ID" value="MXQ91564.1"/>
    <property type="molecule type" value="Genomic_DNA"/>
</dbReference>
<gene>
    <name evidence="7" type="ORF">E5288_WYG001712</name>
</gene>
<feature type="region of interest" description="Disordered" evidence="2">
    <location>
        <begin position="1519"/>
        <end position="1539"/>
    </location>
</feature>
<comment type="similarity">
    <text evidence="1">Belongs to the TASOR family.</text>
</comment>
<feature type="compositionally biased region" description="Low complexity" evidence="2">
    <location>
        <begin position="827"/>
        <end position="841"/>
    </location>
</feature>
<evidence type="ECO:0000259" key="4">
    <source>
        <dbReference type="Pfam" id="PF12509"/>
    </source>
</evidence>
<feature type="region of interest" description="Disordered" evidence="2">
    <location>
        <begin position="1626"/>
        <end position="1652"/>
    </location>
</feature>
<feature type="compositionally biased region" description="Polar residues" evidence="2">
    <location>
        <begin position="794"/>
        <end position="806"/>
    </location>
</feature>
<feature type="region of interest" description="Disordered" evidence="2">
    <location>
        <begin position="1977"/>
        <end position="2004"/>
    </location>
</feature>
<comment type="caution">
    <text evidence="7">The sequence shown here is derived from an EMBL/GenBank/DDBJ whole genome shotgun (WGS) entry which is preliminary data.</text>
</comment>
<feature type="compositionally biased region" description="Polar residues" evidence="2">
    <location>
        <begin position="1885"/>
        <end position="1898"/>
    </location>
</feature>
<evidence type="ECO:0000259" key="6">
    <source>
        <dbReference type="Pfam" id="PF24630"/>
    </source>
</evidence>
<reference evidence="7" key="1">
    <citation type="submission" date="2019-10" db="EMBL/GenBank/DDBJ databases">
        <title>The sequence and de novo assembly of the wild yak genome.</title>
        <authorList>
            <person name="Liu Y."/>
        </authorList>
    </citation>
    <scope>NUCLEOTIDE SEQUENCE [LARGE SCALE GENOMIC DNA]</scope>
    <source>
        <strain evidence="7">WY2019</strain>
    </source>
</reference>
<evidence type="ECO:0000313" key="8">
    <source>
        <dbReference type="Proteomes" id="UP000322234"/>
    </source>
</evidence>
<sequence length="2710" mass="297374">MRRKLNSEVRSARAAAAQRTVFETVSLSSDSLFQRTVSILHTSYLDSASEHGFQYSQVTLVKNDIFLNEYKAFYQEKKASNYTHEELQETYGFLLFETENQAKLVCQHGLCVGSSAITTLGDPAKGVYISKYSDYLHARPWYHGKSGYVVIFNLIKGKVKFVSENYTANYTSPSSGYDCHVAANTNKISHKTSHFRTFELSQYYLYELSGSTVTERPRQICPYLIVAFQYREPKKMAAPAHDHKSILELRENVLISPWKGKLIIQGCLLCDITLWSSYGTAVPKQLPHELDFKYVMKVSSLKERLPEAAFKKQNYMEHKVCCQDICFNMYEVELSNKRGEKVDKLIESITREQLAIIKCLEDREFFILLTSSALMYETGFREEQTGLHGLHLFHSPPPAAGLTDLKVEDNISLKVVPVLPALNCALLEAKKSFSEKGISLNTLVKHNFQDLSKVNKSPPLTAASQDGFKETGFSGQVSSGFDLTPPAEKCPLQSLTQLKSYFSNASGYILGVSTVLGLLAERPQSPSISDGICDAGFSLVMTPDPEFHNSEAEGRKDTETGNNSEDVFQARQGALVPLSLAPNLRVQPKRKASKLPMVQSKRVSLYRPFPKRTPARENKGPASSTTLKLVKGQFPQRRKRGAEVLTTQFVQIPKLGRKAQEAPSSKDVPVATNAKRARRRATSPDTPVPTAKPPMKKPPQKQRVNIVKGNQNPRLRKQPQPAKGETALQLQSEISSGQDVISINTAQPEHVTVAPKAPTETSVVGCDSQALNMLADLALSAATSSTTSPEPRNLSGSLEPPQNSVLLSKEQPLRGTSDHEYHRGVKSQKGGPSPKPSSDQSRLSSDPTVSPEEESVGPGSWAPAEAQPALPKEIHESSDASQSSFVAAEHSYALLLAEHSKRGSPALAFAKTSTKGSDMGTPVGKVIPFLRTKMKSPLQKLSMALAFRHRGRLLPTGTQDFRCSSHTVFCCDGSFKVTFTCEADYSFSLDSKYTNNPLEKTVVRALHGPWNTDLPDNVEEVKLLLHMWVALFYSRQNKVVRSSRKVVEHSNPAKYVSINSTLESFEFGEIEEPSRVERFSVDPLVEASEAPRGHAAEVSCPDADPLRPFTKPSPVRGLELWVQNEQKEMFATVGHQESPESQNFICSYNNEIIRGKAEQESSGKLETSNLVLPCIGNTQANGPSIPGEDETFEPLDNTQVTSYNDTAPQTTFAKTYDEINSPSMICQKSVYSTLESKVDVFHAQRETEADALQGLTQCSSPINKECQPLLEGKGDMGYVMINLEPVTLTLEKSAYMPVQTEAVNRADKPTAFNVELTKQVSPAASLRHPVSTFEKSQMQGLGENPSLAVSGPKGTQYLHASSVRRETLAEETCSLQKGQAVAGSPSPSDNPMVMEALPLAKSPNYLLPREEMKLSQEFLLPTQNLLSISSEEIIEPSQVEVVPSSASAPLGKKDSLNCITSLRNTLCGSSELKKDKSGLNSENISIQSFNSTFTKEAGLSVNGEEVSLKVSEEDSNLDLTLTLSPPTSPREEAPTGEVEQLREAPLPCIDLQEMAEEILVPEEVPFIENRDVNSAANTSVKPAENKEGKGDHLQTVAFILSKETCTLEVAEEVHLASDFPFGSLIEEVSPASSPDPQAPVEEAPPAQATSPCGLKQCDALGEKSTSLSKVESGDLAITEKESSLVTATHPVEQDNSAQVQQMQLSAETPLQLQNRAERKGRFLILPGDVTQETGQSKCGKGFSLSGKGPDCDGTVTQPACTVMYGGSLENLVSSGYPLQPMGVETCSPHPHHRVLETSEPFSPAEIPENKSADMFVSTATPGAVVTSTQSLPEDVLSSDVKTHECCYILVKSLRSDPVAGAEGVQTHRQPELPKPALPSGGATAAHSTGPSNTGTGFPTQEVPVVRMTHLLDSEDSGAELQGRAVDPGGASPQVLTSSPQGRQEPACLLQEGSPCAVWDLLRGGLLPTYLQADAHPGTAAHGESASPEPNASFAPRSGAPPIGGVSEEQLQRVSVGEAGTGGGMGVGVLSDIYYEPLSGDSDQDSVGEYGHPRYNTEESRASQYGHTGKREGASKDSHDSFLSLNTSDHHNWGYASQAPGLETSIPPRSWLGGLKKEAMCVPCYVQIRDVCGVPRSYANFTVTRELRDTPRSLHGLRQRPRGMAPCGLLSSWMDTWQRTDDLTQNTLDLEHLRFAHKLKQIVKMGAAQHSALFPSAFPKEPPSQVTTGAFPGTPMPTCLGLPPASRSRSPLVVTVVHQMPNHVDRSSSWKKRCGHGRNHLTNSDQNQTASFHLHKLKYNSTLKDSRNDIAVILSEYAEFNKVMLSSRQVVQDTEPPLALGAAMPRELCVCSPQPTSYEDLVADLCSSLRVKLERVVREACSSNFLFYLMETEDKSFFVRTKNILRKGGHTEIEPQHFCQVFQREKGALLVIIRNEDIASHLHQIPSLLKLKHFPRVVFAGVDSPEDVLNNTYQELFRTGGFVVSDDKLLETLTLVQLKEIVKILEKLNENGRWKWLLHYRENKKLKEDVRVDSIAHKKNLILKSYQSANIIELLHYHQCDSRPSTKAEHLKCLVNLQVQHIHARFAVFLTEKPVVSREVFENSGILVTDVNDFIENIQKVAAPFRGSYWGGIAAGLAYRGRSQVSLMNNYFLNDKRFHLQTEDNVDSWIFSPNYQFCIYPGGSTAAYLDIDDANNKFTTKNHSIASAMTL</sequence>
<feature type="domain" description="TASOR pseudo-PARP" evidence="4">
    <location>
        <begin position="790"/>
        <end position="929"/>
    </location>
</feature>
<protein>
    <recommendedName>
        <fullName evidence="9">Protein FAM208B</fullName>
    </recommendedName>
</protein>
<feature type="compositionally biased region" description="Basic and acidic residues" evidence="2">
    <location>
        <begin position="2068"/>
        <end position="2078"/>
    </location>
</feature>
<organism evidence="7 8">
    <name type="scientific">Bos mutus</name>
    <name type="common">wild yak</name>
    <dbReference type="NCBI Taxonomy" id="72004"/>
    <lineage>
        <taxon>Eukaryota</taxon>
        <taxon>Metazoa</taxon>
        <taxon>Chordata</taxon>
        <taxon>Craniata</taxon>
        <taxon>Vertebrata</taxon>
        <taxon>Euteleostomi</taxon>
        <taxon>Mammalia</taxon>
        <taxon>Eutheria</taxon>
        <taxon>Laurasiatheria</taxon>
        <taxon>Artiodactyla</taxon>
        <taxon>Ruminantia</taxon>
        <taxon>Pecora</taxon>
        <taxon>Bovidae</taxon>
        <taxon>Bovinae</taxon>
        <taxon>Bos</taxon>
    </lineage>
</organism>
<feature type="region of interest" description="Disordered" evidence="2">
    <location>
        <begin position="1860"/>
        <end position="1899"/>
    </location>
</feature>
<feature type="domain" description="Golgi associated RAB2 interactor protein-like Rab2B-binding" evidence="3">
    <location>
        <begin position="1289"/>
        <end position="1337"/>
    </location>
</feature>
<keyword evidence="8" id="KW-1185">Reference proteome</keyword>
<evidence type="ECO:0000259" key="5">
    <source>
        <dbReference type="Pfam" id="PF23314"/>
    </source>
</evidence>
<feature type="region of interest" description="Disordered" evidence="2">
    <location>
        <begin position="656"/>
        <end position="733"/>
    </location>
</feature>
<feature type="domain" description="TASOR pseudo-PARP" evidence="4">
    <location>
        <begin position="76"/>
        <end position="222"/>
    </location>
</feature>
<feature type="region of interest" description="Disordered" evidence="2">
    <location>
        <begin position="1090"/>
        <end position="1109"/>
    </location>
</feature>
<dbReference type="Pfam" id="PF24630">
    <property type="entry name" value="PIN_TASOR"/>
    <property type="match status" value="1"/>
</dbReference>
<dbReference type="PANTHER" id="PTHR16207:SF10">
    <property type="entry name" value="PROTEIN TASOR 2"/>
    <property type="match status" value="1"/>
</dbReference>
<dbReference type="PANTHER" id="PTHR16207">
    <property type="entry name" value="SET DOMAIN-CONTAINING PROTEIN"/>
    <property type="match status" value="1"/>
</dbReference>
<feature type="domain" description="TASOR PIN" evidence="6">
    <location>
        <begin position="2480"/>
        <end position="2619"/>
    </location>
</feature>
<feature type="region of interest" description="Disordered" evidence="2">
    <location>
        <begin position="782"/>
        <end position="882"/>
    </location>
</feature>
<dbReference type="Proteomes" id="UP000322234">
    <property type="component" value="Unassembled WGS sequence"/>
</dbReference>
<evidence type="ECO:0000259" key="3">
    <source>
        <dbReference type="Pfam" id="PF12480"/>
    </source>
</evidence>